<comment type="caution">
    <text evidence="3">The sequence shown here is derived from an EMBL/GenBank/DDBJ whole genome shotgun (WGS) entry which is preliminary data.</text>
</comment>
<feature type="region of interest" description="Disordered" evidence="1">
    <location>
        <begin position="330"/>
        <end position="403"/>
    </location>
</feature>
<dbReference type="InterPro" id="IPR025836">
    <property type="entry name" value="Zn_knuckle_CX2CX4HX4C"/>
</dbReference>
<feature type="compositionally biased region" description="Basic and acidic residues" evidence="1">
    <location>
        <begin position="289"/>
        <end position="301"/>
    </location>
</feature>
<feature type="region of interest" description="Disordered" evidence="1">
    <location>
        <begin position="247"/>
        <end position="318"/>
    </location>
</feature>
<feature type="compositionally biased region" description="Pro residues" evidence="1">
    <location>
        <begin position="358"/>
        <end position="370"/>
    </location>
</feature>
<dbReference type="PANTHER" id="PTHR31286:SF167">
    <property type="entry name" value="OS09G0268800 PROTEIN"/>
    <property type="match status" value="1"/>
</dbReference>
<organism evidence="3 4">
    <name type="scientific">Lolium multiflorum</name>
    <name type="common">Italian ryegrass</name>
    <name type="synonym">Lolium perenne subsp. multiflorum</name>
    <dbReference type="NCBI Taxonomy" id="4521"/>
    <lineage>
        <taxon>Eukaryota</taxon>
        <taxon>Viridiplantae</taxon>
        <taxon>Streptophyta</taxon>
        <taxon>Embryophyta</taxon>
        <taxon>Tracheophyta</taxon>
        <taxon>Spermatophyta</taxon>
        <taxon>Magnoliopsida</taxon>
        <taxon>Liliopsida</taxon>
        <taxon>Poales</taxon>
        <taxon>Poaceae</taxon>
        <taxon>BOP clade</taxon>
        <taxon>Pooideae</taxon>
        <taxon>Poodae</taxon>
        <taxon>Poeae</taxon>
        <taxon>Poeae Chloroplast Group 2 (Poeae type)</taxon>
        <taxon>Loliodinae</taxon>
        <taxon>Loliinae</taxon>
        <taxon>Lolium</taxon>
    </lineage>
</organism>
<feature type="compositionally biased region" description="Basic and acidic residues" evidence="1">
    <location>
        <begin position="342"/>
        <end position="356"/>
    </location>
</feature>
<feature type="domain" description="Zinc knuckle CX2CX4HX4C" evidence="2">
    <location>
        <begin position="173"/>
        <end position="219"/>
    </location>
</feature>
<name>A0AAD8T274_LOLMU</name>
<reference evidence="3" key="1">
    <citation type="submission" date="2023-07" db="EMBL/GenBank/DDBJ databases">
        <title>A chromosome-level genome assembly of Lolium multiflorum.</title>
        <authorList>
            <person name="Chen Y."/>
            <person name="Copetti D."/>
            <person name="Kolliker R."/>
            <person name="Studer B."/>
        </authorList>
    </citation>
    <scope>NUCLEOTIDE SEQUENCE</scope>
    <source>
        <strain evidence="3">02402/16</strain>
        <tissue evidence="3">Leaf</tissue>
    </source>
</reference>
<accession>A0AAD8T274</accession>
<keyword evidence="4" id="KW-1185">Reference proteome</keyword>
<evidence type="ECO:0000256" key="1">
    <source>
        <dbReference type="SAM" id="MobiDB-lite"/>
    </source>
</evidence>
<evidence type="ECO:0000259" key="2">
    <source>
        <dbReference type="Pfam" id="PF14392"/>
    </source>
</evidence>
<protein>
    <recommendedName>
        <fullName evidence="2">Zinc knuckle CX2CX4HX4C domain-containing protein</fullName>
    </recommendedName>
</protein>
<evidence type="ECO:0000313" key="4">
    <source>
        <dbReference type="Proteomes" id="UP001231189"/>
    </source>
</evidence>
<evidence type="ECO:0000313" key="3">
    <source>
        <dbReference type="EMBL" id="KAK1668607.1"/>
    </source>
</evidence>
<gene>
    <name evidence="3" type="ORF">QYE76_056766</name>
</gene>
<proteinExistence type="predicted"/>
<dbReference type="AlphaFoldDB" id="A0AAD8T274"/>
<dbReference type="Pfam" id="PF14392">
    <property type="entry name" value="zf-CCHC_4"/>
    <property type="match status" value="1"/>
</dbReference>
<sequence length="403" mass="44369">MGGSNPSLEDLLQSLKIKGDDLGGVFVPKAEVEALKEDSKWMAVLKVLTTKTFSASSLKQTLRFAWAPAQEITFRDLENGSFIVQAKCLGDWQRITDHGPWLFREQGVLIEKYDGCCKATSVELNRIHAWVQIHDVPELFRKKHIMTDLAAEVGQFLALDMTGGDFVRARVWLDVRKPLTRFVTIRSEGESPVIMRVKYEKIPKYCAVCGFLGHVKEECGSGEHPPEAEGFGTWLLADMMWNRGKLQNAGEGFNKPPRRDDRSTPGAGGRVGRSGRGDGRGRGRGSGRGRPEDLQVVDNRKRNSTVASLSEVSPAKEANTSAAPLMLEWKSPGEVGAVGENGAKKKLEFEAQEAEKVYPPPVGTPPPPPSAREKKRSKKQAPAKQDLNTTEMAGSTAEHRPIQ</sequence>
<dbReference type="Proteomes" id="UP001231189">
    <property type="component" value="Unassembled WGS sequence"/>
</dbReference>
<dbReference type="InterPro" id="IPR040256">
    <property type="entry name" value="At4g02000-like"/>
</dbReference>
<dbReference type="PANTHER" id="PTHR31286">
    <property type="entry name" value="GLYCINE-RICH CELL WALL STRUCTURAL PROTEIN 1.8-LIKE"/>
    <property type="match status" value="1"/>
</dbReference>
<dbReference type="EMBL" id="JAUUTY010000003">
    <property type="protein sequence ID" value="KAK1668607.1"/>
    <property type="molecule type" value="Genomic_DNA"/>
</dbReference>